<evidence type="ECO:0000313" key="2">
    <source>
        <dbReference type="Proteomes" id="UP000036908"/>
    </source>
</evidence>
<name>A0A0L8AQX3_9BACT</name>
<keyword evidence="2" id="KW-1185">Reference proteome</keyword>
<dbReference type="Proteomes" id="UP000036908">
    <property type="component" value="Unassembled WGS sequence"/>
</dbReference>
<gene>
    <name evidence="1" type="ORF">OB69_00840</name>
</gene>
<dbReference type="EMBL" id="JSVA01000001">
    <property type="protein sequence ID" value="KOF04635.1"/>
    <property type="molecule type" value="Genomic_DNA"/>
</dbReference>
<sequence length="106" mass="12186">MFRVMKKVFICIGVLVSLLLFAFLYFTEWSVAARKSKQNVVNSEKLEIGMDSLQVKKIMGEPDARSDYASQSNIPSFYYQPPTFSSDGIFVHFDSLGHVKRITYFE</sequence>
<dbReference type="PATRIC" id="fig|1566026.4.peg.179"/>
<evidence type="ECO:0000313" key="1">
    <source>
        <dbReference type="EMBL" id="KOF04635.1"/>
    </source>
</evidence>
<protein>
    <recommendedName>
        <fullName evidence="3">Lipoprotein SmpA/OmlA domain-containing protein</fullName>
    </recommendedName>
</protein>
<dbReference type="AlphaFoldDB" id="A0A0L8AQX3"/>
<evidence type="ECO:0008006" key="3">
    <source>
        <dbReference type="Google" id="ProtNLM"/>
    </source>
</evidence>
<comment type="caution">
    <text evidence="1">The sequence shown here is derived from an EMBL/GenBank/DDBJ whole genome shotgun (WGS) entry which is preliminary data.</text>
</comment>
<proteinExistence type="predicted"/>
<organism evidence="1 2">
    <name type="scientific">Roseivirga seohaensis subsp. aquiponti</name>
    <dbReference type="NCBI Taxonomy" id="1566026"/>
    <lineage>
        <taxon>Bacteria</taxon>
        <taxon>Pseudomonadati</taxon>
        <taxon>Bacteroidota</taxon>
        <taxon>Cytophagia</taxon>
        <taxon>Cytophagales</taxon>
        <taxon>Roseivirgaceae</taxon>
        <taxon>Roseivirga</taxon>
    </lineage>
</organism>
<reference evidence="2" key="1">
    <citation type="submission" date="2014-11" db="EMBL/GenBank/DDBJ databases">
        <title>Genome sequencing of Roseivirga sp. D-25.</title>
        <authorList>
            <person name="Selvaratnam C."/>
            <person name="Thevarajoo S."/>
            <person name="Goh K.M."/>
            <person name="Eee R."/>
            <person name="Chan K.-G."/>
            <person name="Chong C.S."/>
        </authorList>
    </citation>
    <scope>NUCLEOTIDE SEQUENCE [LARGE SCALE GENOMIC DNA]</scope>
    <source>
        <strain evidence="2">D-25</strain>
    </source>
</reference>
<accession>A0A0L8AQX3</accession>